<protein>
    <submittedName>
        <fullName evidence="10">Transcription initiation factor TFIID subunit 4 isoform X6</fullName>
    </submittedName>
</protein>
<evidence type="ECO:0000256" key="1">
    <source>
        <dbReference type="ARBA" id="ARBA00004123"/>
    </source>
</evidence>
<evidence type="ECO:0000313" key="9">
    <source>
        <dbReference type="Proteomes" id="UP001652628"/>
    </source>
</evidence>
<evidence type="ECO:0000313" key="10">
    <source>
        <dbReference type="RefSeq" id="XP_016936342.3"/>
    </source>
</evidence>
<feature type="region of interest" description="Disordered" evidence="7">
    <location>
        <begin position="353"/>
        <end position="373"/>
    </location>
</feature>
<keyword evidence="5" id="KW-0539">Nucleus</keyword>
<evidence type="ECO:0000256" key="3">
    <source>
        <dbReference type="ARBA" id="ARBA00023015"/>
    </source>
</evidence>
<dbReference type="Gene3D" id="1.20.120.1110">
    <property type="entry name" value="TAFH/NHR1 domain"/>
    <property type="match status" value="1"/>
</dbReference>
<evidence type="ECO:0000256" key="6">
    <source>
        <dbReference type="SAM" id="Coils"/>
    </source>
</evidence>
<accession>A0AB39ZIE3</accession>
<dbReference type="InterPro" id="IPR045144">
    <property type="entry name" value="TAF4"/>
</dbReference>
<dbReference type="RefSeq" id="XP_016936342.3">
    <property type="nucleotide sequence ID" value="XM_017080853.4"/>
</dbReference>
<dbReference type="PANTHER" id="PTHR15138">
    <property type="entry name" value="TRANSCRIPTION INITIATION FACTOR TFIID SUBUNIT 4"/>
    <property type="match status" value="1"/>
</dbReference>
<dbReference type="InterPro" id="IPR009072">
    <property type="entry name" value="Histone-fold"/>
</dbReference>
<dbReference type="GeneID" id="108014679"/>
<gene>
    <name evidence="10" type="primary">Taf4</name>
</gene>
<keyword evidence="9" id="KW-1185">Reference proteome</keyword>
<feature type="coiled-coil region" evidence="6">
    <location>
        <begin position="713"/>
        <end position="778"/>
    </location>
</feature>
<feature type="domain" description="TAFH" evidence="8">
    <location>
        <begin position="220"/>
        <end position="316"/>
    </location>
</feature>
<dbReference type="PROSITE" id="PS51119">
    <property type="entry name" value="TAFH"/>
    <property type="match status" value="1"/>
</dbReference>
<dbReference type="InterPro" id="IPR007900">
    <property type="entry name" value="TAF4_C"/>
</dbReference>
<keyword evidence="6" id="KW-0175">Coiled coil</keyword>
<dbReference type="GO" id="GO:0046982">
    <property type="term" value="F:protein heterodimerization activity"/>
    <property type="evidence" value="ECO:0007669"/>
    <property type="project" value="InterPro"/>
</dbReference>
<evidence type="ECO:0000256" key="5">
    <source>
        <dbReference type="ARBA" id="ARBA00023242"/>
    </source>
</evidence>
<dbReference type="GO" id="GO:0005669">
    <property type="term" value="C:transcription factor TFIID complex"/>
    <property type="evidence" value="ECO:0007669"/>
    <property type="project" value="InterPro"/>
</dbReference>
<sequence length="850" mass="91980">MNTSQTAAGNRITFTSQPLPNGTINIAGNPGAVISTAQLPNTTTIKTIQAGIGGQHQGLQQVHHVQQQQQQAQQQQQQQQQTQSAGQPLLNSMLPAGVVVGMRHQAPSQQQQKNVPTNPLSRVVINSHMAGVRPQSPSSMTNTTATSNIIVNSVASSGYANSSQPPHLTQLNAQAPHLPQITQIQTIPAQQSQQQVNNVSSAGGVASVVSSTTAATTTQQGNTKEKCRKFLANLIELSTREPKPVEKNVRTLIQELVNANVEPEEFCDRLERLLNASPQPCLIGFLKKSLPLLRQALYTKELVIEGIKPPPQHVLGLAGLSQQLPKIQAQIRPIGPSQTTTIGQTQVRMITPNALGTPRPTIGHTTISKQPPNIRLPTAPRLVNTGGIRTQIPSLQVPGQANIVQIRGPQHAQLQRTGSVQIRATTRPPNSAPTANKLTAVKVGQTQIKAITPSLHPPSLAAISGGPPPTPTLSVLSTLNSASTTSLPIPSLPTVHLPPEALRAREQMQNSLNHNNNHFEAKLVEIKAPSLHPPHMERINASLTPIGAKTMARPPPVINKTLGKKKRDAMEMDAKLNASGAAASAANSFFQQSSMSSMYGDDDINDVAAMGGVNLAEESQRILGCTENIGTQIRSCKDEVFLNLPALQARIRAITSEAGLDEPSQDVAVLISHACQERLKNIVEKLAVIAEHRIDVIKLDSRYEPAKDVRGQIKFLEELDKAEQKRHEELEREMLLRAAKSRSRVEDPEQAKMKARAKEMQRAEMEELRQRDANLTALQAIGPRKKLKLDGEAVSAGVGSSGGGVLSSSGSAPTTLRPRIKRVNLRDMLFYMEQEREFCRSSVLFKTYLK</sequence>
<reference evidence="10" key="1">
    <citation type="submission" date="2025-08" db="UniProtKB">
        <authorList>
            <consortium name="RefSeq"/>
        </authorList>
    </citation>
    <scope>IDENTIFICATION</scope>
</reference>
<dbReference type="SMART" id="SM00549">
    <property type="entry name" value="TAFH"/>
    <property type="match status" value="1"/>
</dbReference>
<proteinExistence type="inferred from homology"/>
<dbReference type="GO" id="GO:0003677">
    <property type="term" value="F:DNA binding"/>
    <property type="evidence" value="ECO:0007669"/>
    <property type="project" value="TreeGrafter"/>
</dbReference>
<dbReference type="Gene3D" id="1.10.20.10">
    <property type="entry name" value="Histone, subunit A"/>
    <property type="match status" value="1"/>
</dbReference>
<dbReference type="Proteomes" id="UP001652628">
    <property type="component" value="Chromosome 3"/>
</dbReference>
<feature type="region of interest" description="Disordered" evidence="7">
    <location>
        <begin position="796"/>
        <end position="815"/>
    </location>
</feature>
<dbReference type="CDD" id="cd08045">
    <property type="entry name" value="HFD_TAF4"/>
    <property type="match status" value="1"/>
</dbReference>
<dbReference type="InterPro" id="IPR003894">
    <property type="entry name" value="TAFH_NHR1"/>
</dbReference>
<dbReference type="Pfam" id="PF07531">
    <property type="entry name" value="TAFH"/>
    <property type="match status" value="1"/>
</dbReference>
<dbReference type="SUPFAM" id="SSF158553">
    <property type="entry name" value="TAFH domain-like"/>
    <property type="match status" value="1"/>
</dbReference>
<keyword evidence="3" id="KW-0805">Transcription regulation</keyword>
<evidence type="ECO:0000256" key="2">
    <source>
        <dbReference type="ARBA" id="ARBA00006178"/>
    </source>
</evidence>
<dbReference type="GO" id="GO:0016251">
    <property type="term" value="F:RNA polymerase II general transcription initiation factor activity"/>
    <property type="evidence" value="ECO:0007669"/>
    <property type="project" value="TreeGrafter"/>
</dbReference>
<dbReference type="InterPro" id="IPR037249">
    <property type="entry name" value="TAFH/NHR1_dom_sf"/>
</dbReference>
<organism evidence="9 10">
    <name type="scientific">Drosophila suzukii</name>
    <name type="common">Spotted-wing drosophila fruit fly</name>
    <dbReference type="NCBI Taxonomy" id="28584"/>
    <lineage>
        <taxon>Eukaryota</taxon>
        <taxon>Metazoa</taxon>
        <taxon>Ecdysozoa</taxon>
        <taxon>Arthropoda</taxon>
        <taxon>Hexapoda</taxon>
        <taxon>Insecta</taxon>
        <taxon>Pterygota</taxon>
        <taxon>Neoptera</taxon>
        <taxon>Endopterygota</taxon>
        <taxon>Diptera</taxon>
        <taxon>Brachycera</taxon>
        <taxon>Muscomorpha</taxon>
        <taxon>Ephydroidea</taxon>
        <taxon>Drosophilidae</taxon>
        <taxon>Drosophila</taxon>
        <taxon>Sophophora</taxon>
    </lineage>
</organism>
<evidence type="ECO:0000256" key="4">
    <source>
        <dbReference type="ARBA" id="ARBA00023163"/>
    </source>
</evidence>
<comment type="similarity">
    <text evidence="2">Belongs to the TAF4 family.</text>
</comment>
<comment type="subcellular location">
    <subcellularLocation>
        <location evidence="1">Nucleus</location>
    </subcellularLocation>
</comment>
<evidence type="ECO:0000259" key="8">
    <source>
        <dbReference type="PROSITE" id="PS51119"/>
    </source>
</evidence>
<dbReference type="SUPFAM" id="SSF47113">
    <property type="entry name" value="Histone-fold"/>
    <property type="match status" value="1"/>
</dbReference>
<dbReference type="GO" id="GO:0006367">
    <property type="term" value="P:transcription initiation at RNA polymerase II promoter"/>
    <property type="evidence" value="ECO:0007669"/>
    <property type="project" value="TreeGrafter"/>
</dbReference>
<dbReference type="AlphaFoldDB" id="A0AB39ZIE3"/>
<name>A0AB39ZIE3_DROSZ</name>
<keyword evidence="4" id="KW-0804">Transcription</keyword>
<evidence type="ECO:0000256" key="7">
    <source>
        <dbReference type="SAM" id="MobiDB-lite"/>
    </source>
</evidence>
<dbReference type="PANTHER" id="PTHR15138:SF14">
    <property type="entry name" value="TRANSCRIPTION INITIATION FACTOR TFIID SUBUNIT 4"/>
    <property type="match status" value="1"/>
</dbReference>
<dbReference type="Pfam" id="PF05236">
    <property type="entry name" value="TAF4"/>
    <property type="match status" value="1"/>
</dbReference>